<dbReference type="STRING" id="6669.E9HP38"/>
<dbReference type="KEGG" id="dpx:DAPPUDRAFT_332147"/>
<organism evidence="2 3">
    <name type="scientific">Daphnia pulex</name>
    <name type="common">Water flea</name>
    <dbReference type="NCBI Taxonomy" id="6669"/>
    <lineage>
        <taxon>Eukaryota</taxon>
        <taxon>Metazoa</taxon>
        <taxon>Ecdysozoa</taxon>
        <taxon>Arthropoda</taxon>
        <taxon>Crustacea</taxon>
        <taxon>Branchiopoda</taxon>
        <taxon>Diplostraca</taxon>
        <taxon>Cladocera</taxon>
        <taxon>Anomopoda</taxon>
        <taxon>Daphniidae</taxon>
        <taxon>Daphnia</taxon>
    </lineage>
</organism>
<keyword evidence="3" id="KW-1185">Reference proteome</keyword>
<feature type="region of interest" description="Disordered" evidence="1">
    <location>
        <begin position="29"/>
        <end position="50"/>
    </location>
</feature>
<evidence type="ECO:0008006" key="4">
    <source>
        <dbReference type="Google" id="ProtNLM"/>
    </source>
</evidence>
<dbReference type="GO" id="GO:0005634">
    <property type="term" value="C:nucleus"/>
    <property type="evidence" value="ECO:0000318"/>
    <property type="project" value="GO_Central"/>
</dbReference>
<dbReference type="OrthoDB" id="6357601at2759"/>
<dbReference type="GO" id="GO:0003677">
    <property type="term" value="F:DNA binding"/>
    <property type="evidence" value="ECO:0000318"/>
    <property type="project" value="GO_Central"/>
</dbReference>
<accession>E9HP38</accession>
<sequence>MVLYDGKSCSSVAFLFDIPRSLTRYVEKKKKSGLKEKNMPNSVSPTHHGYSSVRQVFKKENEALLADYLHRSADIYFGLAPIDVRKLAFNVATNKNLKIPPSWTEKFAAGPDWFASFMKRHPTLAIRKPEASSLARTSSFNIHNCQKRIGSIVSGERGVLVTVCCSVSSYGFTIPPFFVFPRVNFKNHFLAGGPLGCDGTANKSGCMNDVTMDLWIKHFIHARAASVTEKKMTKVMFPQI</sequence>
<dbReference type="OMA" id="GKHWLKG"/>
<dbReference type="eggNOG" id="KOG3105">
    <property type="taxonomic scope" value="Eukaryota"/>
</dbReference>
<evidence type="ECO:0000313" key="3">
    <source>
        <dbReference type="Proteomes" id="UP000000305"/>
    </source>
</evidence>
<dbReference type="InParanoid" id="E9HP38"/>
<dbReference type="HOGENOM" id="CLU_013929_10_2_1"/>
<reference evidence="2 3" key="1">
    <citation type="journal article" date="2011" name="Science">
        <title>The ecoresponsive genome of Daphnia pulex.</title>
        <authorList>
            <person name="Colbourne J.K."/>
            <person name="Pfrender M.E."/>
            <person name="Gilbert D."/>
            <person name="Thomas W.K."/>
            <person name="Tucker A."/>
            <person name="Oakley T.H."/>
            <person name="Tokishita S."/>
            <person name="Aerts A."/>
            <person name="Arnold G.J."/>
            <person name="Basu M.K."/>
            <person name="Bauer D.J."/>
            <person name="Caceres C.E."/>
            <person name="Carmel L."/>
            <person name="Casola C."/>
            <person name="Choi J.H."/>
            <person name="Detter J.C."/>
            <person name="Dong Q."/>
            <person name="Dusheyko S."/>
            <person name="Eads B.D."/>
            <person name="Frohlich T."/>
            <person name="Geiler-Samerotte K.A."/>
            <person name="Gerlach D."/>
            <person name="Hatcher P."/>
            <person name="Jogdeo S."/>
            <person name="Krijgsveld J."/>
            <person name="Kriventseva E.V."/>
            <person name="Kultz D."/>
            <person name="Laforsch C."/>
            <person name="Lindquist E."/>
            <person name="Lopez J."/>
            <person name="Manak J.R."/>
            <person name="Muller J."/>
            <person name="Pangilinan J."/>
            <person name="Patwardhan R.P."/>
            <person name="Pitluck S."/>
            <person name="Pritham E.J."/>
            <person name="Rechtsteiner A."/>
            <person name="Rho M."/>
            <person name="Rogozin I.B."/>
            <person name="Sakarya O."/>
            <person name="Salamov A."/>
            <person name="Schaack S."/>
            <person name="Shapiro H."/>
            <person name="Shiga Y."/>
            <person name="Skalitzky C."/>
            <person name="Smith Z."/>
            <person name="Souvorov A."/>
            <person name="Sung W."/>
            <person name="Tang Z."/>
            <person name="Tsuchiya D."/>
            <person name="Tu H."/>
            <person name="Vos H."/>
            <person name="Wang M."/>
            <person name="Wolf Y.I."/>
            <person name="Yamagata H."/>
            <person name="Yamada T."/>
            <person name="Ye Y."/>
            <person name="Shaw J.R."/>
            <person name="Andrews J."/>
            <person name="Crease T.J."/>
            <person name="Tang H."/>
            <person name="Lucas S.M."/>
            <person name="Robertson H.M."/>
            <person name="Bork P."/>
            <person name="Koonin E.V."/>
            <person name="Zdobnov E.M."/>
            <person name="Grigoriev I.V."/>
            <person name="Lynch M."/>
            <person name="Boore J.L."/>
        </authorList>
    </citation>
    <scope>NUCLEOTIDE SEQUENCE [LARGE SCALE GENOMIC DNA]</scope>
</reference>
<dbReference type="EMBL" id="GL732702">
    <property type="protein sequence ID" value="EFX66493.1"/>
    <property type="molecule type" value="Genomic_DNA"/>
</dbReference>
<dbReference type="PhylomeDB" id="E9HP38"/>
<dbReference type="AlphaFoldDB" id="E9HP38"/>
<name>E9HP38_DAPPU</name>
<evidence type="ECO:0000313" key="2">
    <source>
        <dbReference type="EMBL" id="EFX66493.1"/>
    </source>
</evidence>
<evidence type="ECO:0000256" key="1">
    <source>
        <dbReference type="SAM" id="MobiDB-lite"/>
    </source>
</evidence>
<proteinExistence type="predicted"/>
<gene>
    <name evidence="2" type="ORF">DAPPUDRAFT_332147</name>
</gene>
<protein>
    <recommendedName>
        <fullName evidence="4">HTH CENPB-type domain-containing protein</fullName>
    </recommendedName>
</protein>
<dbReference type="Proteomes" id="UP000000305">
    <property type="component" value="Unassembled WGS sequence"/>
</dbReference>